<dbReference type="InterPro" id="IPR001387">
    <property type="entry name" value="Cro/C1-type_HTH"/>
</dbReference>
<name>A0A1G9H572_9GAMM</name>
<evidence type="ECO:0000313" key="3">
    <source>
        <dbReference type="EMBL" id="SDL07989.1"/>
    </source>
</evidence>
<dbReference type="GO" id="GO:0003700">
    <property type="term" value="F:DNA-binding transcription factor activity"/>
    <property type="evidence" value="ECO:0007669"/>
    <property type="project" value="TreeGrafter"/>
</dbReference>
<dbReference type="Gene3D" id="1.10.260.40">
    <property type="entry name" value="lambda repressor-like DNA-binding domains"/>
    <property type="match status" value="1"/>
</dbReference>
<dbReference type="EMBL" id="FNGI01000001">
    <property type="protein sequence ID" value="SDL07989.1"/>
    <property type="molecule type" value="Genomic_DNA"/>
</dbReference>
<dbReference type="InterPro" id="IPR010982">
    <property type="entry name" value="Lambda_DNA-bd_dom_sf"/>
</dbReference>
<evidence type="ECO:0000313" key="4">
    <source>
        <dbReference type="Proteomes" id="UP000198654"/>
    </source>
</evidence>
<sequence>MKEHEEPGATRISDAKVIGQLIRETRKSQGLTLETLAGLCGLSIRFLSELENGRETCSFVRIMQVLDTLGIELVALPPEGDAR</sequence>
<dbReference type="PROSITE" id="PS50943">
    <property type="entry name" value="HTH_CROC1"/>
    <property type="match status" value="1"/>
</dbReference>
<keyword evidence="1" id="KW-0238">DNA-binding</keyword>
<dbReference type="SMART" id="SM00530">
    <property type="entry name" value="HTH_XRE"/>
    <property type="match status" value="1"/>
</dbReference>
<accession>A0A1G9H572</accession>
<dbReference type="STRING" id="119000.SAMN05661010_00913"/>
<dbReference type="Pfam" id="PF12844">
    <property type="entry name" value="HTH_19"/>
    <property type="match status" value="1"/>
</dbReference>
<dbReference type="InterPro" id="IPR050807">
    <property type="entry name" value="TransReg_Diox_bact_type"/>
</dbReference>
<dbReference type="PANTHER" id="PTHR46797:SF1">
    <property type="entry name" value="METHYLPHOSPHONATE SYNTHASE"/>
    <property type="match status" value="1"/>
</dbReference>
<dbReference type="Proteomes" id="UP000198654">
    <property type="component" value="Unassembled WGS sequence"/>
</dbReference>
<evidence type="ECO:0000259" key="2">
    <source>
        <dbReference type="PROSITE" id="PS50943"/>
    </source>
</evidence>
<proteinExistence type="predicted"/>
<dbReference type="PANTHER" id="PTHR46797">
    <property type="entry name" value="HTH-TYPE TRANSCRIPTIONAL REGULATOR"/>
    <property type="match status" value="1"/>
</dbReference>
<dbReference type="GO" id="GO:0005829">
    <property type="term" value="C:cytosol"/>
    <property type="evidence" value="ECO:0007669"/>
    <property type="project" value="TreeGrafter"/>
</dbReference>
<organism evidence="3 4">
    <name type="scientific">Modicisalibacter muralis</name>
    <dbReference type="NCBI Taxonomy" id="119000"/>
    <lineage>
        <taxon>Bacteria</taxon>
        <taxon>Pseudomonadati</taxon>
        <taxon>Pseudomonadota</taxon>
        <taxon>Gammaproteobacteria</taxon>
        <taxon>Oceanospirillales</taxon>
        <taxon>Halomonadaceae</taxon>
        <taxon>Modicisalibacter</taxon>
    </lineage>
</organism>
<dbReference type="SUPFAM" id="SSF47413">
    <property type="entry name" value="lambda repressor-like DNA-binding domains"/>
    <property type="match status" value="1"/>
</dbReference>
<reference evidence="3 4" key="1">
    <citation type="submission" date="2016-10" db="EMBL/GenBank/DDBJ databases">
        <authorList>
            <person name="de Groot N.N."/>
        </authorList>
    </citation>
    <scope>NUCLEOTIDE SEQUENCE [LARGE SCALE GENOMIC DNA]</scope>
    <source>
        <strain evidence="3 4">DSM 14789</strain>
    </source>
</reference>
<protein>
    <submittedName>
        <fullName evidence="3">Helix-turn-helix domain-containing protein</fullName>
    </submittedName>
</protein>
<dbReference type="CDD" id="cd00093">
    <property type="entry name" value="HTH_XRE"/>
    <property type="match status" value="1"/>
</dbReference>
<evidence type="ECO:0000256" key="1">
    <source>
        <dbReference type="ARBA" id="ARBA00023125"/>
    </source>
</evidence>
<gene>
    <name evidence="3" type="ORF">SAMN05661010_00913</name>
</gene>
<dbReference type="GO" id="GO:0003677">
    <property type="term" value="F:DNA binding"/>
    <property type="evidence" value="ECO:0007669"/>
    <property type="project" value="UniProtKB-KW"/>
</dbReference>
<dbReference type="RefSeq" id="WP_089725887.1">
    <property type="nucleotide sequence ID" value="NZ_FNGI01000001.1"/>
</dbReference>
<keyword evidence="4" id="KW-1185">Reference proteome</keyword>
<dbReference type="AlphaFoldDB" id="A0A1G9H572"/>
<feature type="domain" description="HTH cro/C1-type" evidence="2">
    <location>
        <begin position="22"/>
        <end position="76"/>
    </location>
</feature>
<dbReference type="OrthoDB" id="9156632at2"/>